<evidence type="ECO:0000256" key="2">
    <source>
        <dbReference type="ARBA" id="ARBA00006275"/>
    </source>
</evidence>
<organism evidence="9 10">
    <name type="scientific">Sphingobacterium allocomposti</name>
    <dbReference type="NCBI Taxonomy" id="415956"/>
    <lineage>
        <taxon>Bacteria</taxon>
        <taxon>Pseudomonadati</taxon>
        <taxon>Bacteroidota</taxon>
        <taxon>Sphingobacteriia</taxon>
        <taxon>Sphingobacteriales</taxon>
        <taxon>Sphingobacteriaceae</taxon>
        <taxon>Sphingobacterium</taxon>
    </lineage>
</organism>
<keyword evidence="3 6" id="KW-0732">Signal</keyword>
<dbReference type="AlphaFoldDB" id="A0A5S5CYX3"/>
<name>A0A5S5CYX3_9SPHI</name>
<evidence type="ECO:0000256" key="1">
    <source>
        <dbReference type="ARBA" id="ARBA00004442"/>
    </source>
</evidence>
<protein>
    <submittedName>
        <fullName evidence="9">SusD-like starch-binding protein associating with outer membrane</fullName>
    </submittedName>
</protein>
<feature type="domain" description="RagB/SusD" evidence="7">
    <location>
        <begin position="307"/>
        <end position="392"/>
    </location>
</feature>
<comment type="similarity">
    <text evidence="2">Belongs to the SusD family.</text>
</comment>
<sequence length="421" mass="47014">MKKYILAMFVLTLCGACSSQLEQFSFTAISPDAVDIRDVPAVRYGMYNSVQNDPTVRSFILFDMLGGTIQSNTGTSRDLINATLSPLNATISSSWNGYFSALYQVNNMLDVANRFPEAELASLSKGEAHYFRAYIYFCLVTRWGGVPILRNNTLERVSRDPINAVWAFIEEDLDAAASLLGTASSYYYVSRDAAIALKARVLLSQGKKQQAAELAESLITGGAYRLDSFERIFRNTANTEIIFAFQNRTEESSINISDLFYTYGHPNRGQGAYKPTPETIALFADEDNRKAISLINIAGTECINKYPSGQTGRDPFIVSRIAEMYLISAEAQGRSLGVGRLNELRRFRGLADIFPANDEDYLTAILNERKRELLGENFMYHDLVRTGRAQEELGLLNHQHVLPIPGRELQLNPNLEPNPGY</sequence>
<proteinExistence type="inferred from homology"/>
<dbReference type="InterPro" id="IPR011990">
    <property type="entry name" value="TPR-like_helical_dom_sf"/>
</dbReference>
<dbReference type="Gene3D" id="1.25.40.390">
    <property type="match status" value="1"/>
</dbReference>
<keyword evidence="4" id="KW-0472">Membrane</keyword>
<keyword evidence="10" id="KW-1185">Reference proteome</keyword>
<feature type="chain" id="PRO_5024409982" evidence="6">
    <location>
        <begin position="20"/>
        <end position="421"/>
    </location>
</feature>
<evidence type="ECO:0000313" key="9">
    <source>
        <dbReference type="EMBL" id="TYP88294.1"/>
    </source>
</evidence>
<dbReference type="Pfam" id="PF14322">
    <property type="entry name" value="SusD-like_3"/>
    <property type="match status" value="1"/>
</dbReference>
<dbReference type="SUPFAM" id="SSF48452">
    <property type="entry name" value="TPR-like"/>
    <property type="match status" value="1"/>
</dbReference>
<evidence type="ECO:0000313" key="10">
    <source>
        <dbReference type="Proteomes" id="UP000325105"/>
    </source>
</evidence>
<dbReference type="Pfam" id="PF07980">
    <property type="entry name" value="SusD_RagB"/>
    <property type="match status" value="1"/>
</dbReference>
<evidence type="ECO:0000256" key="5">
    <source>
        <dbReference type="ARBA" id="ARBA00023237"/>
    </source>
</evidence>
<evidence type="ECO:0000259" key="8">
    <source>
        <dbReference type="Pfam" id="PF14322"/>
    </source>
</evidence>
<evidence type="ECO:0000259" key="7">
    <source>
        <dbReference type="Pfam" id="PF07980"/>
    </source>
</evidence>
<feature type="signal peptide" evidence="6">
    <location>
        <begin position="1"/>
        <end position="19"/>
    </location>
</feature>
<dbReference type="InterPro" id="IPR033985">
    <property type="entry name" value="SusD-like_N"/>
</dbReference>
<dbReference type="EMBL" id="VNHX01000031">
    <property type="protein sequence ID" value="TYP88294.1"/>
    <property type="molecule type" value="Genomic_DNA"/>
</dbReference>
<comment type="subcellular location">
    <subcellularLocation>
        <location evidence="1">Cell outer membrane</location>
    </subcellularLocation>
</comment>
<feature type="domain" description="SusD-like N-terminal" evidence="8">
    <location>
        <begin position="44"/>
        <end position="203"/>
    </location>
</feature>
<dbReference type="RefSeq" id="WP_148910253.1">
    <property type="nucleotide sequence ID" value="NZ_VNHX01000031.1"/>
</dbReference>
<accession>A0A5S5CYX3</accession>
<dbReference type="InterPro" id="IPR012944">
    <property type="entry name" value="SusD_RagB_dom"/>
</dbReference>
<dbReference type="OrthoDB" id="5694214at2"/>
<gene>
    <name evidence="9" type="ORF">BC792_13132</name>
</gene>
<dbReference type="CDD" id="cd08977">
    <property type="entry name" value="SusD"/>
    <property type="match status" value="1"/>
</dbReference>
<evidence type="ECO:0000256" key="6">
    <source>
        <dbReference type="SAM" id="SignalP"/>
    </source>
</evidence>
<comment type="caution">
    <text evidence="9">The sequence shown here is derived from an EMBL/GenBank/DDBJ whole genome shotgun (WGS) entry which is preliminary data.</text>
</comment>
<dbReference type="Proteomes" id="UP000325105">
    <property type="component" value="Unassembled WGS sequence"/>
</dbReference>
<evidence type="ECO:0000256" key="3">
    <source>
        <dbReference type="ARBA" id="ARBA00022729"/>
    </source>
</evidence>
<dbReference type="GO" id="GO:0009279">
    <property type="term" value="C:cell outer membrane"/>
    <property type="evidence" value="ECO:0007669"/>
    <property type="project" value="UniProtKB-SubCell"/>
</dbReference>
<evidence type="ECO:0000256" key="4">
    <source>
        <dbReference type="ARBA" id="ARBA00023136"/>
    </source>
</evidence>
<keyword evidence="5" id="KW-0998">Cell outer membrane</keyword>
<reference evidence="9 10" key="1">
    <citation type="submission" date="2019-07" db="EMBL/GenBank/DDBJ databases">
        <title>Genomic Encyclopedia of Archaeal and Bacterial Type Strains, Phase II (KMG-II): from individual species to whole genera.</title>
        <authorList>
            <person name="Goeker M."/>
        </authorList>
    </citation>
    <scope>NUCLEOTIDE SEQUENCE [LARGE SCALE GENOMIC DNA]</scope>
    <source>
        <strain evidence="9 10">DSM 18850</strain>
    </source>
</reference>